<evidence type="ECO:0000313" key="3">
    <source>
        <dbReference type="Proteomes" id="UP000324897"/>
    </source>
</evidence>
<dbReference type="AlphaFoldDB" id="A0A5J9T932"/>
<dbReference type="PANTHER" id="PTHR33785:SF13">
    <property type="entry name" value="OS06G0550800 PROTEIN"/>
    <property type="match status" value="1"/>
</dbReference>
<organism evidence="2 3">
    <name type="scientific">Eragrostis curvula</name>
    <name type="common">weeping love grass</name>
    <dbReference type="NCBI Taxonomy" id="38414"/>
    <lineage>
        <taxon>Eukaryota</taxon>
        <taxon>Viridiplantae</taxon>
        <taxon>Streptophyta</taxon>
        <taxon>Embryophyta</taxon>
        <taxon>Tracheophyta</taxon>
        <taxon>Spermatophyta</taxon>
        <taxon>Magnoliopsida</taxon>
        <taxon>Liliopsida</taxon>
        <taxon>Poales</taxon>
        <taxon>Poaceae</taxon>
        <taxon>PACMAD clade</taxon>
        <taxon>Chloridoideae</taxon>
        <taxon>Eragrostideae</taxon>
        <taxon>Eragrostidinae</taxon>
        <taxon>Eragrostis</taxon>
    </lineage>
</organism>
<dbReference type="OrthoDB" id="1911878at2759"/>
<accession>A0A5J9T932</accession>
<reference evidence="2 3" key="1">
    <citation type="journal article" date="2019" name="Sci. Rep.">
        <title>A high-quality genome of Eragrostis curvula grass provides insights into Poaceae evolution and supports new strategies to enhance forage quality.</title>
        <authorList>
            <person name="Carballo J."/>
            <person name="Santos B.A.C.M."/>
            <person name="Zappacosta D."/>
            <person name="Garbus I."/>
            <person name="Selva J.P."/>
            <person name="Gallo C.A."/>
            <person name="Diaz A."/>
            <person name="Albertini E."/>
            <person name="Caccamo M."/>
            <person name="Echenique V."/>
        </authorList>
    </citation>
    <scope>NUCLEOTIDE SEQUENCE [LARGE SCALE GENOMIC DNA]</scope>
    <source>
        <strain evidence="3">cv. Victoria</strain>
        <tissue evidence="2">Leaf</tissue>
    </source>
</reference>
<feature type="compositionally biased region" description="Basic residues" evidence="1">
    <location>
        <begin position="121"/>
        <end position="135"/>
    </location>
</feature>
<protein>
    <recommendedName>
        <fullName evidence="4">DUF1685 domain-containing protein</fullName>
    </recommendedName>
</protein>
<evidence type="ECO:0008006" key="4">
    <source>
        <dbReference type="Google" id="ProtNLM"/>
    </source>
</evidence>
<dbReference type="EMBL" id="RWGY01000039">
    <property type="protein sequence ID" value="TVU07843.1"/>
    <property type="molecule type" value="Genomic_DNA"/>
</dbReference>
<evidence type="ECO:0000313" key="2">
    <source>
        <dbReference type="EMBL" id="TVU07843.1"/>
    </source>
</evidence>
<feature type="region of interest" description="Disordered" evidence="1">
    <location>
        <begin position="101"/>
        <end position="138"/>
    </location>
</feature>
<feature type="non-terminal residue" evidence="2">
    <location>
        <position position="1"/>
    </location>
</feature>
<name>A0A5J9T932_9POAL</name>
<feature type="compositionally biased region" description="Low complexity" evidence="1">
    <location>
        <begin position="181"/>
        <end position="196"/>
    </location>
</feature>
<evidence type="ECO:0000256" key="1">
    <source>
        <dbReference type="SAM" id="MobiDB-lite"/>
    </source>
</evidence>
<comment type="caution">
    <text evidence="2">The sequence shown here is derived from an EMBL/GenBank/DDBJ whole genome shotgun (WGS) entry which is preliminary data.</text>
</comment>
<gene>
    <name evidence="2" type="ORF">EJB05_41213</name>
</gene>
<proteinExistence type="predicted"/>
<feature type="region of interest" description="Disordered" evidence="1">
    <location>
        <begin position="40"/>
        <end position="78"/>
    </location>
</feature>
<feature type="region of interest" description="Disordered" evidence="1">
    <location>
        <begin position="176"/>
        <end position="216"/>
    </location>
</feature>
<dbReference type="Gramene" id="TVU07843">
    <property type="protein sequence ID" value="TVU07843"/>
    <property type="gene ID" value="EJB05_41213"/>
</dbReference>
<dbReference type="Proteomes" id="UP000324897">
    <property type="component" value="Chromosome 3"/>
</dbReference>
<dbReference type="PANTHER" id="PTHR33785">
    <property type="entry name" value="OS06G0550800 PROTEIN"/>
    <property type="match status" value="1"/>
</dbReference>
<sequence length="260" mass="28660">MERPQQAAASAAATAAEETLALYDACWFRRLVLLPSPAPALAQAKPEREVDVEQPQRAASSSSPTAGLRHRRTRSDEATAAAFQGLEPLRVPNHRARLETILSGKDGMVSTPQPLPERRRPAARAGRRRRQRRGRSMSELEFEEVKGLQDLGFTFSDAEVDAELASIVPGLRRKRSEEIEPPLATASAPPATAPSSRLEEAVDHDAAGAPRRPYLSEAWDDEEEEVRAMLRNWRIPAAVDSADLKEHLRMWAHTVASAVQ</sequence>
<keyword evidence="3" id="KW-1185">Reference proteome</keyword>
<feature type="compositionally biased region" description="Basic and acidic residues" evidence="1">
    <location>
        <begin position="197"/>
        <end position="206"/>
    </location>
</feature>